<dbReference type="InterPro" id="IPR013320">
    <property type="entry name" value="ConA-like_dom_sf"/>
</dbReference>
<dbReference type="PANTHER" id="PTHR31361:SF15">
    <property type="entry name" value="GH16 DOMAIN-CONTAINING PROTEIN"/>
    <property type="match status" value="1"/>
</dbReference>
<reference evidence="12" key="1">
    <citation type="journal article" date="2014" name="Proc. Natl. Acad. Sci. U.S.A.">
        <title>Extensive sampling of basidiomycete genomes demonstrates inadequacy of the white-rot/brown-rot paradigm for wood decay fungi.</title>
        <authorList>
            <person name="Riley R."/>
            <person name="Salamov A.A."/>
            <person name="Brown D.W."/>
            <person name="Nagy L.G."/>
            <person name="Floudas D."/>
            <person name="Held B.W."/>
            <person name="Levasseur A."/>
            <person name="Lombard V."/>
            <person name="Morin E."/>
            <person name="Otillar R."/>
            <person name="Lindquist E.A."/>
            <person name="Sun H."/>
            <person name="LaButti K.M."/>
            <person name="Schmutz J."/>
            <person name="Jabbour D."/>
            <person name="Luo H."/>
            <person name="Baker S.E."/>
            <person name="Pisabarro A.G."/>
            <person name="Walton J.D."/>
            <person name="Blanchette R.A."/>
            <person name="Henrissat B."/>
            <person name="Martin F."/>
            <person name="Cullen D."/>
            <person name="Hibbett D.S."/>
            <person name="Grigoriev I.V."/>
        </authorList>
    </citation>
    <scope>NUCLEOTIDE SEQUENCE [LARGE SCALE GENOMIC DNA]</scope>
    <source>
        <strain evidence="12">CBS 339.88</strain>
    </source>
</reference>
<dbReference type="InterPro" id="IPR000757">
    <property type="entry name" value="Beta-glucanase-like"/>
</dbReference>
<dbReference type="AlphaFoldDB" id="A0A067THI3"/>
<accession>A0A067THI3</accession>
<evidence type="ECO:0000256" key="8">
    <source>
        <dbReference type="ARBA" id="ARBA00023316"/>
    </source>
</evidence>
<dbReference type="Pfam" id="PF03935">
    <property type="entry name" value="SKN1_KRE6_Sbg1"/>
    <property type="match status" value="1"/>
</dbReference>
<keyword evidence="5 9" id="KW-1133">Transmembrane helix</keyword>
<dbReference type="STRING" id="685588.A0A067THI3"/>
<dbReference type="FunFam" id="2.60.120.200:FF:000135">
    <property type="entry name" value="Related to KRE6-glucan synthase subunit"/>
    <property type="match status" value="1"/>
</dbReference>
<comment type="similarity">
    <text evidence="2">Belongs to the SKN1/KRE6 family.</text>
</comment>
<dbReference type="InterPro" id="IPR005629">
    <property type="entry name" value="Skn1/Kre6/Sbg1"/>
</dbReference>
<sequence length="512" mass="56378">MWDKDPDLDDALHNPDPRGDSSFTLFSGRGWMNASAIFFLVLGLVTLFIGYPVAYYYTHLPQRFTGYNIGGINASGQIPDLPNLPGLIDPDTPDSALTRIGSDGKLYDLVFSDEFNADGRTFYPGDDPFWEAADQHYWPTGDQEWYDPSAVTTKGGKLVITMTEQRSHDLNFQSGMLTSWNKLCFTTGYIEVSVSMPGSPSAPGLWPAAWTLGNLGRAGYGATTEGMWPYSYDTCDVGTFPGQLNKDNTPSAVATGGSGGGPLSALPGQKLSACTCPGSDHPGPSTNVGRGVPEIDILETQIDTTRMQGQASQSFQVAPYDLGFNWNSNSPAVTIYDSSQTKLNTYKGGPYQQAMSSLTYVDNQFYAGNAYAPYGFEWWSDPQNRQDGYITWYSNGQKTWTATAATIGPNSGSQVSQRLISEEPMYVIMNLGMAPDFQKPDFKHMVFPVSMYFDYIRIYQRRGTKNGITCNPPNRPTADYITRHIASYMNANLTTWAMANQTFPRNSLYDGC</sequence>
<dbReference type="EMBL" id="KL142369">
    <property type="protein sequence ID" value="KDR82685.1"/>
    <property type="molecule type" value="Genomic_DNA"/>
</dbReference>
<dbReference type="PROSITE" id="PS51762">
    <property type="entry name" value="GH16_2"/>
    <property type="match status" value="1"/>
</dbReference>
<proteinExistence type="inferred from homology"/>
<dbReference type="CDD" id="cd02180">
    <property type="entry name" value="GH16_fungal_KRE6_glucanase"/>
    <property type="match status" value="1"/>
</dbReference>
<evidence type="ECO:0000259" key="10">
    <source>
        <dbReference type="PROSITE" id="PS51762"/>
    </source>
</evidence>
<evidence type="ECO:0000256" key="1">
    <source>
        <dbReference type="ARBA" id="ARBA00004606"/>
    </source>
</evidence>
<evidence type="ECO:0000313" key="11">
    <source>
        <dbReference type="EMBL" id="KDR82685.1"/>
    </source>
</evidence>
<dbReference type="SUPFAM" id="SSF49899">
    <property type="entry name" value="Concanavalin A-like lectins/glucanases"/>
    <property type="match status" value="1"/>
</dbReference>
<evidence type="ECO:0000256" key="3">
    <source>
        <dbReference type="ARBA" id="ARBA00022692"/>
    </source>
</evidence>
<evidence type="ECO:0000256" key="5">
    <source>
        <dbReference type="ARBA" id="ARBA00022989"/>
    </source>
</evidence>
<gene>
    <name evidence="11" type="ORF">GALMADRAFT_56942</name>
</gene>
<dbReference type="GO" id="GO:0015926">
    <property type="term" value="F:glucosidase activity"/>
    <property type="evidence" value="ECO:0007669"/>
    <property type="project" value="TreeGrafter"/>
</dbReference>
<keyword evidence="4" id="KW-0735">Signal-anchor</keyword>
<feature type="domain" description="GH16" evidence="10">
    <location>
        <begin position="82"/>
        <end position="464"/>
    </location>
</feature>
<protein>
    <recommendedName>
        <fullName evidence="10">GH16 domain-containing protein</fullName>
    </recommendedName>
</protein>
<evidence type="ECO:0000256" key="9">
    <source>
        <dbReference type="SAM" id="Phobius"/>
    </source>
</evidence>
<dbReference type="OrthoDB" id="412647at2759"/>
<dbReference type="FunFam" id="2.60.120.200:FF:000140">
    <property type="entry name" value="Beta-glucan synthesis-associated protein"/>
    <property type="match status" value="1"/>
</dbReference>
<evidence type="ECO:0000256" key="4">
    <source>
        <dbReference type="ARBA" id="ARBA00022968"/>
    </source>
</evidence>
<evidence type="ECO:0000256" key="2">
    <source>
        <dbReference type="ARBA" id="ARBA00010962"/>
    </source>
</evidence>
<dbReference type="GO" id="GO:0005789">
    <property type="term" value="C:endoplasmic reticulum membrane"/>
    <property type="evidence" value="ECO:0007669"/>
    <property type="project" value="TreeGrafter"/>
</dbReference>
<keyword evidence="7" id="KW-0325">Glycoprotein</keyword>
<feature type="transmembrane region" description="Helical" evidence="9">
    <location>
        <begin position="36"/>
        <end position="57"/>
    </location>
</feature>
<keyword evidence="3 9" id="KW-0812">Transmembrane</keyword>
<dbReference type="GO" id="GO:0031505">
    <property type="term" value="P:fungal-type cell wall organization"/>
    <property type="evidence" value="ECO:0007669"/>
    <property type="project" value="UniProtKB-ARBA"/>
</dbReference>
<comment type="subcellular location">
    <subcellularLocation>
        <location evidence="1">Membrane</location>
        <topology evidence="1">Single-pass type II membrane protein</topology>
    </subcellularLocation>
</comment>
<keyword evidence="8" id="KW-0961">Cell wall biogenesis/degradation</keyword>
<dbReference type="HOGENOM" id="CLU_010811_3_0_1"/>
<dbReference type="PANTHER" id="PTHR31361">
    <property type="entry name" value="BETA-GLUCAN SYNTHESIS-ASSOCIATED PROTEIN KRE6-RELATED"/>
    <property type="match status" value="1"/>
</dbReference>
<keyword evidence="12" id="KW-1185">Reference proteome</keyword>
<evidence type="ECO:0000256" key="6">
    <source>
        <dbReference type="ARBA" id="ARBA00023136"/>
    </source>
</evidence>
<organism evidence="11 12">
    <name type="scientific">Galerina marginata (strain CBS 339.88)</name>
    <dbReference type="NCBI Taxonomy" id="685588"/>
    <lineage>
        <taxon>Eukaryota</taxon>
        <taxon>Fungi</taxon>
        <taxon>Dikarya</taxon>
        <taxon>Basidiomycota</taxon>
        <taxon>Agaricomycotina</taxon>
        <taxon>Agaricomycetes</taxon>
        <taxon>Agaricomycetidae</taxon>
        <taxon>Agaricales</taxon>
        <taxon>Agaricineae</taxon>
        <taxon>Strophariaceae</taxon>
        <taxon>Galerina</taxon>
    </lineage>
</organism>
<evidence type="ECO:0000256" key="7">
    <source>
        <dbReference type="ARBA" id="ARBA00023180"/>
    </source>
</evidence>
<dbReference type="GO" id="GO:0005886">
    <property type="term" value="C:plasma membrane"/>
    <property type="evidence" value="ECO:0007669"/>
    <property type="project" value="TreeGrafter"/>
</dbReference>
<dbReference type="Gene3D" id="2.60.120.200">
    <property type="match status" value="2"/>
</dbReference>
<name>A0A067THI3_GALM3</name>
<keyword evidence="6 9" id="KW-0472">Membrane</keyword>
<evidence type="ECO:0000313" key="12">
    <source>
        <dbReference type="Proteomes" id="UP000027222"/>
    </source>
</evidence>
<dbReference type="GO" id="GO:0006078">
    <property type="term" value="P:(1-&gt;6)-beta-D-glucan biosynthetic process"/>
    <property type="evidence" value="ECO:0007669"/>
    <property type="project" value="TreeGrafter"/>
</dbReference>
<dbReference type="Proteomes" id="UP000027222">
    <property type="component" value="Unassembled WGS sequence"/>
</dbReference>